<dbReference type="Pfam" id="PF00107">
    <property type="entry name" value="ADH_zinc_N"/>
    <property type="match status" value="1"/>
</dbReference>
<dbReference type="Pfam" id="PF08240">
    <property type="entry name" value="ADH_N"/>
    <property type="match status" value="1"/>
</dbReference>
<organism evidence="5">
    <name type="scientific">marine metagenome</name>
    <dbReference type="NCBI Taxonomy" id="408172"/>
    <lineage>
        <taxon>unclassified sequences</taxon>
        <taxon>metagenomes</taxon>
        <taxon>ecological metagenomes</taxon>
    </lineage>
</organism>
<dbReference type="InterPro" id="IPR020843">
    <property type="entry name" value="ER"/>
</dbReference>
<name>A0A381PSP3_9ZZZZ</name>
<evidence type="ECO:0000256" key="1">
    <source>
        <dbReference type="ARBA" id="ARBA00022723"/>
    </source>
</evidence>
<gene>
    <name evidence="5" type="ORF">METZ01_LOCUS22926</name>
</gene>
<dbReference type="CDD" id="cd08239">
    <property type="entry name" value="THR_DH_like"/>
    <property type="match status" value="1"/>
</dbReference>
<keyword evidence="1" id="KW-0479">Metal-binding</keyword>
<dbReference type="InterPro" id="IPR050129">
    <property type="entry name" value="Zn_alcohol_dh"/>
</dbReference>
<dbReference type="SMART" id="SM00829">
    <property type="entry name" value="PKS_ER"/>
    <property type="match status" value="1"/>
</dbReference>
<dbReference type="EMBL" id="UINC01001080">
    <property type="protein sequence ID" value="SUZ70072.1"/>
    <property type="molecule type" value="Genomic_DNA"/>
</dbReference>
<dbReference type="SUPFAM" id="SSF51735">
    <property type="entry name" value="NAD(P)-binding Rossmann-fold domains"/>
    <property type="match status" value="1"/>
</dbReference>
<dbReference type="GO" id="GO:0016491">
    <property type="term" value="F:oxidoreductase activity"/>
    <property type="evidence" value="ECO:0007669"/>
    <property type="project" value="UniProtKB-KW"/>
</dbReference>
<dbReference type="SUPFAM" id="SSF50129">
    <property type="entry name" value="GroES-like"/>
    <property type="match status" value="1"/>
</dbReference>
<keyword evidence="2" id="KW-0862">Zinc</keyword>
<dbReference type="AlphaFoldDB" id="A0A381PSP3"/>
<dbReference type="InterPro" id="IPR013154">
    <property type="entry name" value="ADH-like_N"/>
</dbReference>
<evidence type="ECO:0000256" key="3">
    <source>
        <dbReference type="ARBA" id="ARBA00023002"/>
    </source>
</evidence>
<dbReference type="InterPro" id="IPR013149">
    <property type="entry name" value="ADH-like_C"/>
</dbReference>
<reference evidence="5" key="1">
    <citation type="submission" date="2018-05" db="EMBL/GenBank/DDBJ databases">
        <authorList>
            <person name="Lanie J.A."/>
            <person name="Ng W.-L."/>
            <person name="Kazmierczak K.M."/>
            <person name="Andrzejewski T.M."/>
            <person name="Davidsen T.M."/>
            <person name="Wayne K.J."/>
            <person name="Tettelin H."/>
            <person name="Glass J.I."/>
            <person name="Rusch D."/>
            <person name="Podicherti R."/>
            <person name="Tsui H.-C.T."/>
            <person name="Winkler M.E."/>
        </authorList>
    </citation>
    <scope>NUCLEOTIDE SEQUENCE</scope>
</reference>
<sequence>MADSGPGQIHRSILIRQCDGVGKTVEYLQQKLRRNDMRGVTFSGNRRAEIKEFPDPHAGPGEAVLKVRASGLCGTDLHRYRGSEPTDMITGHEPCGVIEELSPGAPPGIKVGDRVICHHYAGCGVCENCSMGYEQLCVHGRITFGGGTGHGANADYIVVPSRSLVILADDLSFEEGAAISCGTGTAWNGLKKMEISGRDTVVVFGQGPVGASGTLSAKAMGARVIAVDVVPERLTLAKELGADHVINPSEVDAVEAVRELTDGVGATATLETSGNPQARQQTLECIRPFGRACYVGIGGPAEIDFNRDVIFKVATIFGSWTFSKAELIEIERFFVDTKAPLNKLITHRYPLDQAVEAFQEFDGSKTGKCVIVMD</sequence>
<evidence type="ECO:0000313" key="5">
    <source>
        <dbReference type="EMBL" id="SUZ70072.1"/>
    </source>
</evidence>
<dbReference type="InterPro" id="IPR036291">
    <property type="entry name" value="NAD(P)-bd_dom_sf"/>
</dbReference>
<keyword evidence="3" id="KW-0560">Oxidoreductase</keyword>
<evidence type="ECO:0000259" key="4">
    <source>
        <dbReference type="SMART" id="SM00829"/>
    </source>
</evidence>
<accession>A0A381PSP3</accession>
<dbReference type="PANTHER" id="PTHR43401">
    <property type="entry name" value="L-THREONINE 3-DEHYDROGENASE"/>
    <property type="match status" value="1"/>
</dbReference>
<dbReference type="InterPro" id="IPR011032">
    <property type="entry name" value="GroES-like_sf"/>
</dbReference>
<evidence type="ECO:0000256" key="2">
    <source>
        <dbReference type="ARBA" id="ARBA00022833"/>
    </source>
</evidence>
<feature type="domain" description="Enoyl reductase (ER)" evidence="4">
    <location>
        <begin position="44"/>
        <end position="371"/>
    </location>
</feature>
<dbReference type="PANTHER" id="PTHR43401:SF2">
    <property type="entry name" value="L-THREONINE 3-DEHYDROGENASE"/>
    <property type="match status" value="1"/>
</dbReference>
<dbReference type="Gene3D" id="3.90.180.10">
    <property type="entry name" value="Medium-chain alcohol dehydrogenases, catalytic domain"/>
    <property type="match status" value="1"/>
</dbReference>
<dbReference type="GO" id="GO:0046872">
    <property type="term" value="F:metal ion binding"/>
    <property type="evidence" value="ECO:0007669"/>
    <property type="project" value="UniProtKB-KW"/>
</dbReference>
<protein>
    <recommendedName>
        <fullName evidence="4">Enoyl reductase (ER) domain-containing protein</fullName>
    </recommendedName>
</protein>
<proteinExistence type="predicted"/>